<feature type="compositionally biased region" description="Basic and acidic residues" evidence="1">
    <location>
        <begin position="327"/>
        <end position="337"/>
    </location>
</feature>
<dbReference type="AlphaFoldDB" id="A0A0P0X0P8"/>
<feature type="region of interest" description="Disordered" evidence="1">
    <location>
        <begin position="18"/>
        <end position="51"/>
    </location>
</feature>
<dbReference type="EMBL" id="AP014962">
    <property type="protein sequence ID" value="BAS99384.1"/>
    <property type="molecule type" value="Genomic_DNA"/>
</dbReference>
<feature type="non-terminal residue" evidence="2">
    <location>
        <position position="351"/>
    </location>
</feature>
<organism evidence="2 3">
    <name type="scientific">Oryza sativa subsp. japonica</name>
    <name type="common">Rice</name>
    <dbReference type="NCBI Taxonomy" id="39947"/>
    <lineage>
        <taxon>Eukaryota</taxon>
        <taxon>Viridiplantae</taxon>
        <taxon>Streptophyta</taxon>
        <taxon>Embryophyta</taxon>
        <taxon>Tracheophyta</taxon>
        <taxon>Spermatophyta</taxon>
        <taxon>Magnoliopsida</taxon>
        <taxon>Liliopsida</taxon>
        <taxon>Poales</taxon>
        <taxon>Poaceae</taxon>
        <taxon>BOP clade</taxon>
        <taxon>Oryzoideae</taxon>
        <taxon>Oryzeae</taxon>
        <taxon>Oryzinae</taxon>
        <taxon>Oryza</taxon>
        <taxon>Oryza sativa</taxon>
    </lineage>
</organism>
<dbReference type="OMA" id="RRQHINT"/>
<evidence type="ECO:0000313" key="3">
    <source>
        <dbReference type="Proteomes" id="UP000059680"/>
    </source>
</evidence>
<dbReference type="InParanoid" id="A0A0P0X0P8"/>
<gene>
    <name evidence="2" type="ordered locus">Os06g0704450</name>
    <name evidence="2" type="ORF">OSNPB_060704450</name>
</gene>
<dbReference type="PaxDb" id="39947-A0A0P0X0P8"/>
<dbReference type="Proteomes" id="UP000059680">
    <property type="component" value="Chromosome 6"/>
</dbReference>
<evidence type="ECO:0000313" key="2">
    <source>
        <dbReference type="EMBL" id="BAS99384.1"/>
    </source>
</evidence>
<keyword evidence="3" id="KW-1185">Reference proteome</keyword>
<reference evidence="2 3" key="3">
    <citation type="journal article" date="2013" name="Rice">
        <title>Improvement of the Oryza sativa Nipponbare reference genome using next generation sequence and optical map data.</title>
        <authorList>
            <person name="Kawahara Y."/>
            <person name="de la Bastide M."/>
            <person name="Hamilton J.P."/>
            <person name="Kanamori H."/>
            <person name="McCombie W.R."/>
            <person name="Ouyang S."/>
            <person name="Schwartz D.C."/>
            <person name="Tanaka T."/>
            <person name="Wu J."/>
            <person name="Zhou S."/>
            <person name="Childs K.L."/>
            <person name="Davidson R.M."/>
            <person name="Lin H."/>
            <person name="Quesada-Ocampo L."/>
            <person name="Vaillancourt B."/>
            <person name="Sakai H."/>
            <person name="Lee S.S."/>
            <person name="Kim J."/>
            <person name="Numa H."/>
            <person name="Itoh T."/>
            <person name="Buell C.R."/>
            <person name="Matsumoto T."/>
        </authorList>
    </citation>
    <scope>NUCLEOTIDE SEQUENCE [LARGE SCALE GENOMIC DNA]</scope>
    <source>
        <strain evidence="3">cv. Nipponbare</strain>
    </source>
</reference>
<protein>
    <submittedName>
        <fullName evidence="2">Os06g0704450 protein</fullName>
    </submittedName>
</protein>
<feature type="compositionally biased region" description="Basic and acidic residues" evidence="1">
    <location>
        <begin position="279"/>
        <end position="306"/>
    </location>
</feature>
<evidence type="ECO:0000256" key="1">
    <source>
        <dbReference type="SAM" id="MobiDB-lite"/>
    </source>
</evidence>
<reference evidence="2 3" key="2">
    <citation type="journal article" date="2013" name="Plant Cell Physiol.">
        <title>Rice Annotation Project Database (RAP-DB): an integrative and interactive database for rice genomics.</title>
        <authorList>
            <person name="Sakai H."/>
            <person name="Lee S.S."/>
            <person name="Tanaka T."/>
            <person name="Numa H."/>
            <person name="Kim J."/>
            <person name="Kawahara Y."/>
            <person name="Wakimoto H."/>
            <person name="Yang C.C."/>
            <person name="Iwamoto M."/>
            <person name="Abe T."/>
            <person name="Yamada Y."/>
            <person name="Muto A."/>
            <person name="Inokuchi H."/>
            <person name="Ikemura T."/>
            <person name="Matsumoto T."/>
            <person name="Sasaki T."/>
            <person name="Itoh T."/>
        </authorList>
    </citation>
    <scope>NUCLEOTIDE SEQUENCE [LARGE SCALE GENOMIC DNA]</scope>
    <source>
        <strain evidence="3">cv. Nipponbare</strain>
    </source>
</reference>
<feature type="compositionally biased region" description="Basic residues" evidence="1">
    <location>
        <begin position="307"/>
        <end position="326"/>
    </location>
</feature>
<dbReference type="Gramene" id="Os06t0704450-00">
    <property type="protein sequence ID" value="Os06t0704450-00"/>
    <property type="gene ID" value="Os06g0704450"/>
</dbReference>
<name>A0A0P0X0P8_ORYSJ</name>
<feature type="non-terminal residue" evidence="2">
    <location>
        <position position="1"/>
    </location>
</feature>
<feature type="region of interest" description="Disordered" evidence="1">
    <location>
        <begin position="135"/>
        <end position="168"/>
    </location>
</feature>
<proteinExistence type="predicted"/>
<reference evidence="3" key="1">
    <citation type="journal article" date="2005" name="Nature">
        <title>The map-based sequence of the rice genome.</title>
        <authorList>
            <consortium name="International rice genome sequencing project (IRGSP)"/>
            <person name="Matsumoto T."/>
            <person name="Wu J."/>
            <person name="Kanamori H."/>
            <person name="Katayose Y."/>
            <person name="Fujisawa M."/>
            <person name="Namiki N."/>
            <person name="Mizuno H."/>
            <person name="Yamamoto K."/>
            <person name="Antonio B.A."/>
            <person name="Baba T."/>
            <person name="Sakata K."/>
            <person name="Nagamura Y."/>
            <person name="Aoki H."/>
            <person name="Arikawa K."/>
            <person name="Arita K."/>
            <person name="Bito T."/>
            <person name="Chiden Y."/>
            <person name="Fujitsuka N."/>
            <person name="Fukunaka R."/>
            <person name="Hamada M."/>
            <person name="Harada C."/>
            <person name="Hayashi A."/>
            <person name="Hijishita S."/>
            <person name="Honda M."/>
            <person name="Hosokawa S."/>
            <person name="Ichikawa Y."/>
            <person name="Idonuma A."/>
            <person name="Iijima M."/>
            <person name="Ikeda M."/>
            <person name="Ikeno M."/>
            <person name="Ito K."/>
            <person name="Ito S."/>
            <person name="Ito T."/>
            <person name="Ito Y."/>
            <person name="Ito Y."/>
            <person name="Iwabuchi A."/>
            <person name="Kamiya K."/>
            <person name="Karasawa W."/>
            <person name="Kurita K."/>
            <person name="Katagiri S."/>
            <person name="Kikuta A."/>
            <person name="Kobayashi H."/>
            <person name="Kobayashi N."/>
            <person name="Machita K."/>
            <person name="Maehara T."/>
            <person name="Masukawa M."/>
            <person name="Mizubayashi T."/>
            <person name="Mukai Y."/>
            <person name="Nagasaki H."/>
            <person name="Nagata Y."/>
            <person name="Naito S."/>
            <person name="Nakashima M."/>
            <person name="Nakama Y."/>
            <person name="Nakamichi Y."/>
            <person name="Nakamura M."/>
            <person name="Meguro A."/>
            <person name="Negishi M."/>
            <person name="Ohta I."/>
            <person name="Ohta T."/>
            <person name="Okamoto M."/>
            <person name="Ono N."/>
            <person name="Saji S."/>
            <person name="Sakaguchi M."/>
            <person name="Sakai K."/>
            <person name="Shibata M."/>
            <person name="Shimokawa T."/>
            <person name="Song J."/>
            <person name="Takazaki Y."/>
            <person name="Terasawa K."/>
            <person name="Tsugane M."/>
            <person name="Tsuji K."/>
            <person name="Ueda S."/>
            <person name="Waki K."/>
            <person name="Yamagata H."/>
            <person name="Yamamoto M."/>
            <person name="Yamamoto S."/>
            <person name="Yamane H."/>
            <person name="Yoshiki S."/>
            <person name="Yoshihara R."/>
            <person name="Yukawa K."/>
            <person name="Zhong H."/>
            <person name="Yano M."/>
            <person name="Yuan Q."/>
            <person name="Ouyang S."/>
            <person name="Liu J."/>
            <person name="Jones K.M."/>
            <person name="Gansberger K."/>
            <person name="Moffat K."/>
            <person name="Hill J."/>
            <person name="Bera J."/>
            <person name="Fadrosh D."/>
            <person name="Jin S."/>
            <person name="Johri S."/>
            <person name="Kim M."/>
            <person name="Overton L."/>
            <person name="Reardon M."/>
            <person name="Tsitrin T."/>
            <person name="Vuong H."/>
            <person name="Weaver B."/>
            <person name="Ciecko A."/>
            <person name="Tallon L."/>
            <person name="Jackson J."/>
            <person name="Pai G."/>
            <person name="Aken S.V."/>
            <person name="Utterback T."/>
            <person name="Reidmuller S."/>
            <person name="Feldblyum T."/>
            <person name="Hsiao J."/>
            <person name="Zismann V."/>
            <person name="Iobst S."/>
            <person name="de Vazeille A.R."/>
            <person name="Buell C.R."/>
            <person name="Ying K."/>
            <person name="Li Y."/>
            <person name="Lu T."/>
            <person name="Huang Y."/>
            <person name="Zhao Q."/>
            <person name="Feng Q."/>
            <person name="Zhang L."/>
            <person name="Zhu J."/>
            <person name="Weng Q."/>
            <person name="Mu J."/>
            <person name="Lu Y."/>
            <person name="Fan D."/>
            <person name="Liu Y."/>
            <person name="Guan J."/>
            <person name="Zhang Y."/>
            <person name="Yu S."/>
            <person name="Liu X."/>
            <person name="Zhang Y."/>
            <person name="Hong G."/>
            <person name="Han B."/>
            <person name="Choisne N."/>
            <person name="Demange N."/>
            <person name="Orjeda G."/>
            <person name="Samain S."/>
            <person name="Cattolico L."/>
            <person name="Pelletier E."/>
            <person name="Couloux A."/>
            <person name="Segurens B."/>
            <person name="Wincker P."/>
            <person name="D'Hont A."/>
            <person name="Scarpelli C."/>
            <person name="Weissenbach J."/>
            <person name="Salanoubat M."/>
            <person name="Quetier F."/>
            <person name="Yu Y."/>
            <person name="Kim H.R."/>
            <person name="Rambo T."/>
            <person name="Currie J."/>
            <person name="Collura K."/>
            <person name="Luo M."/>
            <person name="Yang T."/>
            <person name="Ammiraju J.S.S."/>
            <person name="Engler F."/>
            <person name="Soderlund C."/>
            <person name="Wing R.A."/>
            <person name="Palmer L.E."/>
            <person name="de la Bastide M."/>
            <person name="Spiegel L."/>
            <person name="Nascimento L."/>
            <person name="Zutavern T."/>
            <person name="O'Shaughnessy A."/>
            <person name="Dike S."/>
            <person name="Dedhia N."/>
            <person name="Preston R."/>
            <person name="Balija V."/>
            <person name="McCombie W.R."/>
            <person name="Chow T."/>
            <person name="Chen H."/>
            <person name="Chung M."/>
            <person name="Chen C."/>
            <person name="Shaw J."/>
            <person name="Wu H."/>
            <person name="Hsiao K."/>
            <person name="Chao Y."/>
            <person name="Chu M."/>
            <person name="Cheng C."/>
            <person name="Hour A."/>
            <person name="Lee P."/>
            <person name="Lin S."/>
            <person name="Lin Y."/>
            <person name="Liou J."/>
            <person name="Liu S."/>
            <person name="Hsing Y."/>
            <person name="Raghuvanshi S."/>
            <person name="Mohanty A."/>
            <person name="Bharti A.K."/>
            <person name="Gaur A."/>
            <person name="Gupta V."/>
            <person name="Kumar D."/>
            <person name="Ravi V."/>
            <person name="Vij S."/>
            <person name="Kapur A."/>
            <person name="Khurana P."/>
            <person name="Khurana P."/>
            <person name="Khurana J.P."/>
            <person name="Tyagi A.K."/>
            <person name="Gaikwad K."/>
            <person name="Singh A."/>
            <person name="Dalal V."/>
            <person name="Srivastava S."/>
            <person name="Dixit A."/>
            <person name="Pal A.K."/>
            <person name="Ghazi I.A."/>
            <person name="Yadav M."/>
            <person name="Pandit A."/>
            <person name="Bhargava A."/>
            <person name="Sureshbabu K."/>
            <person name="Batra K."/>
            <person name="Sharma T.R."/>
            <person name="Mohapatra T."/>
            <person name="Singh N.K."/>
            <person name="Messing J."/>
            <person name="Nelson A.B."/>
            <person name="Fuks G."/>
            <person name="Kavchok S."/>
            <person name="Keizer G."/>
            <person name="Linton E."/>
            <person name="Llaca V."/>
            <person name="Song R."/>
            <person name="Tanyolac B."/>
            <person name="Young S."/>
            <person name="Ho-Il K."/>
            <person name="Hahn J.H."/>
            <person name="Sangsakoo G."/>
            <person name="Vanavichit A."/>
            <person name="de Mattos Luiz.A.T."/>
            <person name="Zimmer P.D."/>
            <person name="Malone G."/>
            <person name="Dellagostin O."/>
            <person name="de Oliveira A.C."/>
            <person name="Bevan M."/>
            <person name="Bancroft I."/>
            <person name="Minx P."/>
            <person name="Cordum H."/>
            <person name="Wilson R."/>
            <person name="Cheng Z."/>
            <person name="Jin W."/>
            <person name="Jiang J."/>
            <person name="Leong S.A."/>
            <person name="Iwama H."/>
            <person name="Gojobori T."/>
            <person name="Itoh T."/>
            <person name="Niimura Y."/>
            <person name="Fujii Y."/>
            <person name="Habara T."/>
            <person name="Sakai H."/>
            <person name="Sato Y."/>
            <person name="Wilson G."/>
            <person name="Kumar K."/>
            <person name="McCouch S."/>
            <person name="Juretic N."/>
            <person name="Hoen D."/>
            <person name="Wright S."/>
            <person name="Bruskiewich R."/>
            <person name="Bureau T."/>
            <person name="Miyao A."/>
            <person name="Hirochika H."/>
            <person name="Nishikawa T."/>
            <person name="Kadowaki K."/>
            <person name="Sugiura M."/>
            <person name="Burr B."/>
            <person name="Sasaki T."/>
        </authorList>
    </citation>
    <scope>NUCLEOTIDE SEQUENCE [LARGE SCALE GENOMIC DNA]</scope>
    <source>
        <strain evidence="3">cv. Nipponbare</strain>
    </source>
</reference>
<accession>A0A0P0X0P8</accession>
<sequence length="351" mass="38530">SRRRRRLALRLAAVERVGGRGGALRRRPLSRSSRDAVPPPVGRRRRATRPRGEEVVLVGEVLEALQRADGRRHRAFEEVPGDVELLDGGQAGDAPGKRALEVVAADVEHRHLPEQPDLRRDASGELVVDEHDFVERLGHPPDGRRDATPEAVVREHDDGRRRAPEVGRDGAREAVGVEEDGVERAVEQLGRDGALEVVEPEEPEVGEGVGEHAAEAVGVEVEQREVGEALGERRRDIPGDVGVVEVEPGDDADAAVGGVRRAEHAVVAAHVGAGPVGGEVRRVGEDGRAPPRLERDVRRAEAGVRERPRRRRVHGGGLRRGRRRRRERQEQREERRAPGHCLARARRRAAA</sequence>
<feature type="region of interest" description="Disordered" evidence="1">
    <location>
        <begin position="274"/>
        <end position="351"/>
    </location>
</feature>